<evidence type="ECO:0000313" key="2">
    <source>
        <dbReference type="EMBL" id="BBZ31546.1"/>
    </source>
</evidence>
<reference evidence="2" key="1">
    <citation type="journal article" date="2019" name="Emerg. Microbes Infect.">
        <title>Comprehensive subspecies identification of 175 nontuberculous mycobacteria species based on 7547 genomic profiles.</title>
        <authorList>
            <person name="Matsumoto Y."/>
            <person name="Kinjo T."/>
            <person name="Motooka D."/>
            <person name="Nabeya D."/>
            <person name="Jung N."/>
            <person name="Uechi K."/>
            <person name="Horii T."/>
            <person name="Iida T."/>
            <person name="Fujita J."/>
            <person name="Nakamura S."/>
        </authorList>
    </citation>
    <scope>NUCLEOTIDE SEQUENCE [LARGE SCALE GENOMIC DNA]</scope>
    <source>
        <strain evidence="2">JCM 13671</strain>
    </source>
</reference>
<evidence type="ECO:0008006" key="4">
    <source>
        <dbReference type="Google" id="ProtNLM"/>
    </source>
</evidence>
<dbReference type="AlphaFoldDB" id="A0A7I7XQM5"/>
<dbReference type="NCBIfam" id="TIGR04529">
    <property type="entry name" value="MTB_hemophore"/>
    <property type="match status" value="1"/>
</dbReference>
<dbReference type="EMBL" id="AP022612">
    <property type="protein sequence ID" value="BBZ31546.1"/>
    <property type="molecule type" value="Genomic_DNA"/>
</dbReference>
<name>A0A7I7XQM5_9MYCO</name>
<proteinExistence type="predicted"/>
<dbReference type="GO" id="GO:0020037">
    <property type="term" value="F:heme binding"/>
    <property type="evidence" value="ECO:0007669"/>
    <property type="project" value="InterPro"/>
</dbReference>
<feature type="chain" id="PRO_5029703775" description="Hemophore-related protein" evidence="1">
    <location>
        <begin position="22"/>
        <end position="103"/>
    </location>
</feature>
<protein>
    <recommendedName>
        <fullName evidence="4">Hemophore-related protein</fullName>
    </recommendedName>
</protein>
<dbReference type="InterPro" id="IPR032407">
    <property type="entry name" value="MHB"/>
</dbReference>
<feature type="signal peptide" evidence="1">
    <location>
        <begin position="1"/>
        <end position="21"/>
    </location>
</feature>
<dbReference type="InterPro" id="IPR016572">
    <property type="entry name" value="UCP010611"/>
</dbReference>
<reference evidence="2" key="2">
    <citation type="submission" date="2020-02" db="EMBL/GenBank/DDBJ databases">
        <authorList>
            <person name="Matsumoto Y."/>
            <person name="Motooka D."/>
            <person name="Nakamura S."/>
        </authorList>
    </citation>
    <scope>NUCLEOTIDE SEQUENCE</scope>
    <source>
        <strain evidence="2">JCM 13671</strain>
    </source>
</reference>
<gene>
    <name evidence="2" type="primary">TB8.4</name>
    <name evidence="2" type="ORF">MCNF_01510</name>
</gene>
<dbReference type="PIRSF" id="PIRSF010611">
    <property type="entry name" value="UCP010611"/>
    <property type="match status" value="1"/>
</dbReference>
<accession>A0A7I7XQM5</accession>
<organism evidence="2 3">
    <name type="scientific">Mycolicibacterium confluentis</name>
    <dbReference type="NCBI Taxonomy" id="28047"/>
    <lineage>
        <taxon>Bacteria</taxon>
        <taxon>Bacillati</taxon>
        <taxon>Actinomycetota</taxon>
        <taxon>Actinomycetes</taxon>
        <taxon>Mycobacteriales</taxon>
        <taxon>Mycobacteriaceae</taxon>
        <taxon>Mycolicibacterium</taxon>
    </lineage>
</organism>
<evidence type="ECO:0000313" key="3">
    <source>
        <dbReference type="Proteomes" id="UP000466931"/>
    </source>
</evidence>
<sequence>MGLAAAVGGAGLLMGAGIASAAPDLGPAVNTTCNYPQVMAALNSADPAAAAQFNASGSGAYLGQFLAAPVGERQMMAQMIVNMPGNQQYIGLLQQVFTTCNNF</sequence>
<dbReference type="Proteomes" id="UP000466931">
    <property type="component" value="Chromosome"/>
</dbReference>
<evidence type="ECO:0000256" key="1">
    <source>
        <dbReference type="SAM" id="SignalP"/>
    </source>
</evidence>
<keyword evidence="1" id="KW-0732">Signal</keyword>
<keyword evidence="3" id="KW-1185">Reference proteome</keyword>